<dbReference type="PANTHER" id="PTHR45527">
    <property type="entry name" value="NONRIBOSOMAL PEPTIDE SYNTHETASE"/>
    <property type="match status" value="1"/>
</dbReference>
<evidence type="ECO:0000313" key="3">
    <source>
        <dbReference type="Proteomes" id="UP001219605"/>
    </source>
</evidence>
<accession>A0ABY7ZNY6</accession>
<evidence type="ECO:0000313" key="2">
    <source>
        <dbReference type="EMBL" id="WDZ83589.1"/>
    </source>
</evidence>
<dbReference type="Proteomes" id="UP001219605">
    <property type="component" value="Chromosome"/>
</dbReference>
<dbReference type="InterPro" id="IPR023213">
    <property type="entry name" value="CAT-like_dom_sf"/>
</dbReference>
<dbReference type="InterPro" id="IPR001242">
    <property type="entry name" value="Condensation_dom"/>
</dbReference>
<dbReference type="Gene3D" id="3.30.559.30">
    <property type="entry name" value="Nonribosomal peptide synthetase, condensation domain"/>
    <property type="match status" value="1"/>
</dbReference>
<organism evidence="2 3">
    <name type="scientific">Micromonospora cathayae</name>
    <dbReference type="NCBI Taxonomy" id="3028804"/>
    <lineage>
        <taxon>Bacteria</taxon>
        <taxon>Bacillati</taxon>
        <taxon>Actinomycetota</taxon>
        <taxon>Actinomycetes</taxon>
        <taxon>Micromonosporales</taxon>
        <taxon>Micromonosporaceae</taxon>
        <taxon>Micromonospora</taxon>
    </lineage>
</organism>
<keyword evidence="3" id="KW-1185">Reference proteome</keyword>
<dbReference type="PANTHER" id="PTHR45527:SF1">
    <property type="entry name" value="FATTY ACID SYNTHASE"/>
    <property type="match status" value="1"/>
</dbReference>
<gene>
    <name evidence="2" type="ORF">PVK37_24460</name>
</gene>
<dbReference type="EMBL" id="CP118615">
    <property type="protein sequence ID" value="WDZ83589.1"/>
    <property type="molecule type" value="Genomic_DNA"/>
</dbReference>
<name>A0ABY7ZNY6_9ACTN</name>
<dbReference type="SUPFAM" id="SSF52777">
    <property type="entry name" value="CoA-dependent acyltransferases"/>
    <property type="match status" value="2"/>
</dbReference>
<proteinExistence type="predicted"/>
<dbReference type="Gene3D" id="3.30.559.10">
    <property type="entry name" value="Chloramphenicol acetyltransferase-like domain"/>
    <property type="match status" value="1"/>
</dbReference>
<dbReference type="Pfam" id="PF00668">
    <property type="entry name" value="Condensation"/>
    <property type="match status" value="1"/>
</dbReference>
<protein>
    <submittedName>
        <fullName evidence="2">Condensation domain-containing protein</fullName>
    </submittedName>
</protein>
<sequence length="461" mass="50487">MLTSPFMNQVAASTEELAYADFHGGRVATGPLTWGQRAMWRAVTEFESAQHSFLNLRRVLAVSPRADVSPQRAVRALAALVDRHESLRTRVRPAGGELRQEAAAEGRLPVLVHTVPTAGADPVGQEAARSLAVRLGDPRFDHATEWPLRAAVVVVDGLVRQVVVVFSHSTVDFHATETVLRDLRMLLVRGTAPHPPGLQSLDVAERERQVERRRSDRAVAYWLRQFRALPVGTFHVAGAGTTPRYRRGALTSTAAYHAARLLAARYRVSNATVLLAAVADVLPGDGADARGIFTMGNNRFQPEYDTAISKLNQLGLCRIDLTGRPDFADLLTRTKQASLDGYRHAYYDPLAMAAAFAGHGIDYGTALAPFCFFNDIRLPQEVPAGVTAPDAATLRAARDASPFRWLEELERFAWRCRIQVVDAPGAVELVVTVDSVYLPPQRAERLLRDVEARLVEAALAG</sequence>
<feature type="domain" description="Condensation" evidence="1">
    <location>
        <begin position="31"/>
        <end position="348"/>
    </location>
</feature>
<evidence type="ECO:0000259" key="1">
    <source>
        <dbReference type="Pfam" id="PF00668"/>
    </source>
</evidence>
<reference evidence="2 3" key="1">
    <citation type="submission" date="2023-02" db="EMBL/GenBank/DDBJ databases">
        <authorList>
            <person name="Mo P."/>
        </authorList>
    </citation>
    <scope>NUCLEOTIDE SEQUENCE [LARGE SCALE GENOMIC DNA]</scope>
    <source>
        <strain evidence="2 3">HUAS 3</strain>
    </source>
</reference>
<dbReference type="RefSeq" id="WP_275030147.1">
    <property type="nucleotide sequence ID" value="NZ_CP118615.1"/>
</dbReference>